<dbReference type="AlphaFoldDB" id="A0A0W8CK41"/>
<dbReference type="InterPro" id="IPR009057">
    <property type="entry name" value="Homeodomain-like_sf"/>
</dbReference>
<dbReference type="EMBL" id="LNFP01002046">
    <property type="protein sequence ID" value="KUF84356.1"/>
    <property type="molecule type" value="Genomic_DNA"/>
</dbReference>
<gene>
    <name evidence="2" type="ORF">AM588_10000702</name>
</gene>
<accession>A0A0W8CK41</accession>
<dbReference type="Pfam" id="PF13358">
    <property type="entry name" value="DDE_3"/>
    <property type="match status" value="1"/>
</dbReference>
<proteinExistence type="predicted"/>
<feature type="domain" description="Tc1-like transposase DDE" evidence="1">
    <location>
        <begin position="152"/>
        <end position="288"/>
    </location>
</feature>
<evidence type="ECO:0000259" key="1">
    <source>
        <dbReference type="Pfam" id="PF13358"/>
    </source>
</evidence>
<organism evidence="2 3">
    <name type="scientific">Phytophthora nicotianae</name>
    <name type="common">Potato buckeye rot agent</name>
    <name type="synonym">Phytophthora parasitica</name>
    <dbReference type="NCBI Taxonomy" id="4792"/>
    <lineage>
        <taxon>Eukaryota</taxon>
        <taxon>Sar</taxon>
        <taxon>Stramenopiles</taxon>
        <taxon>Oomycota</taxon>
        <taxon>Peronosporomycetes</taxon>
        <taxon>Peronosporales</taxon>
        <taxon>Peronosporaceae</taxon>
        <taxon>Phytophthora</taxon>
    </lineage>
</organism>
<dbReference type="Gene3D" id="3.30.420.10">
    <property type="entry name" value="Ribonuclease H-like superfamily/Ribonuclease H"/>
    <property type="match status" value="1"/>
</dbReference>
<dbReference type="InterPro" id="IPR036397">
    <property type="entry name" value="RNaseH_sf"/>
</dbReference>
<reference evidence="2 3" key="1">
    <citation type="submission" date="2015-11" db="EMBL/GenBank/DDBJ databases">
        <title>Genomes and virulence difference between two physiological races of Phytophthora nicotianae.</title>
        <authorList>
            <person name="Liu H."/>
            <person name="Ma X."/>
            <person name="Yu H."/>
            <person name="Fang D."/>
            <person name="Li Y."/>
            <person name="Wang X."/>
            <person name="Wang W."/>
            <person name="Dong Y."/>
            <person name="Xiao B."/>
        </authorList>
    </citation>
    <scope>NUCLEOTIDE SEQUENCE [LARGE SCALE GENOMIC DNA]</scope>
    <source>
        <strain evidence="3">race 1</strain>
    </source>
</reference>
<dbReference type="SUPFAM" id="SSF46689">
    <property type="entry name" value="Homeodomain-like"/>
    <property type="match status" value="1"/>
</dbReference>
<dbReference type="InterPro" id="IPR038717">
    <property type="entry name" value="Tc1-like_DDE_dom"/>
</dbReference>
<dbReference type="InterPro" id="IPR047655">
    <property type="entry name" value="Transpos_IS630-like"/>
</dbReference>
<comment type="caution">
    <text evidence="2">The sequence shown here is derived from an EMBL/GenBank/DDBJ whole genome shotgun (WGS) entry which is preliminary data.</text>
</comment>
<protein>
    <recommendedName>
        <fullName evidence="1">Tc1-like transposase DDE domain-containing protein</fullName>
    </recommendedName>
</protein>
<dbReference type="NCBIfam" id="NF033545">
    <property type="entry name" value="transpos_IS630"/>
    <property type="match status" value="1"/>
</dbReference>
<name>A0A0W8CK41_PHYNI</name>
<evidence type="ECO:0000313" key="3">
    <source>
        <dbReference type="Proteomes" id="UP000054636"/>
    </source>
</evidence>
<sequence>MGKTYPEDVRARVLAAAEVGDNWRQVAAHNGVVVETARGWVRRAKRLGDFTPAPDKRGGAHNRKLKPAQVAFLEESLEEKCYLTLEQMKEMLLDRFNINVAAETVRANLDALCYTVKKVHRDNNYRNTPTNKFKRQQFAVKLLQYMAADKKILYLDETNFNLWISRSNGWSVQGTRAVDLNTCSKGSNIHVIACISRDGVEYSEGRFGSFKWESANEFIRCMLRAQAAHADLTNVVVVLDNAPCHNRAETVFEEDEFAQVECLRLGPYSPMLNGIENVFSAYKSAVKRYMAVNRCKILDVPQGMTITAHRSTFLLHAANNIFREVVTSELCRKCIHHTFGFLADAILLKDMAVGN</sequence>
<dbReference type="PANTHER" id="PTHR46564">
    <property type="entry name" value="TRANSPOSASE"/>
    <property type="match status" value="1"/>
</dbReference>
<evidence type="ECO:0000313" key="2">
    <source>
        <dbReference type="EMBL" id="KUF84356.1"/>
    </source>
</evidence>
<dbReference type="PANTHER" id="PTHR46564:SF1">
    <property type="entry name" value="TRANSPOSASE"/>
    <property type="match status" value="1"/>
</dbReference>
<dbReference type="Proteomes" id="UP000054636">
    <property type="component" value="Unassembled WGS sequence"/>
</dbReference>
<dbReference type="GO" id="GO:0003676">
    <property type="term" value="F:nucleic acid binding"/>
    <property type="evidence" value="ECO:0007669"/>
    <property type="project" value="InterPro"/>
</dbReference>